<dbReference type="EMBL" id="LAZR01016120">
    <property type="protein sequence ID" value="KKM05886.1"/>
    <property type="molecule type" value="Genomic_DNA"/>
</dbReference>
<gene>
    <name evidence="1" type="ORF">LCGC14_1749610</name>
</gene>
<comment type="caution">
    <text evidence="1">The sequence shown here is derived from an EMBL/GenBank/DDBJ whole genome shotgun (WGS) entry which is preliminary data.</text>
</comment>
<evidence type="ECO:0000313" key="1">
    <source>
        <dbReference type="EMBL" id="KKM05886.1"/>
    </source>
</evidence>
<name>A0A0F9JJG1_9ZZZZ</name>
<dbReference type="AlphaFoldDB" id="A0A0F9JJG1"/>
<organism evidence="1">
    <name type="scientific">marine sediment metagenome</name>
    <dbReference type="NCBI Taxonomy" id="412755"/>
    <lineage>
        <taxon>unclassified sequences</taxon>
        <taxon>metagenomes</taxon>
        <taxon>ecological metagenomes</taxon>
    </lineage>
</organism>
<feature type="non-terminal residue" evidence="1">
    <location>
        <position position="58"/>
    </location>
</feature>
<reference evidence="1" key="1">
    <citation type="journal article" date="2015" name="Nature">
        <title>Complex archaea that bridge the gap between prokaryotes and eukaryotes.</title>
        <authorList>
            <person name="Spang A."/>
            <person name="Saw J.H."/>
            <person name="Jorgensen S.L."/>
            <person name="Zaremba-Niedzwiedzka K."/>
            <person name="Martijn J."/>
            <person name="Lind A.E."/>
            <person name="van Eijk R."/>
            <person name="Schleper C."/>
            <person name="Guy L."/>
            <person name="Ettema T.J."/>
        </authorList>
    </citation>
    <scope>NUCLEOTIDE SEQUENCE</scope>
</reference>
<sequence length="58" mass="6358">MATGIFCTNAEVERKAGANASTVSKAETYVNDYMTQVESLINVITRINYSDSYSTLNT</sequence>
<protein>
    <submittedName>
        <fullName evidence="1">Uncharacterized protein</fullName>
    </submittedName>
</protein>
<accession>A0A0F9JJG1</accession>
<proteinExistence type="predicted"/>